<gene>
    <name evidence="18" type="primary">pheA</name>
    <name evidence="18" type="ORF">TGUWTKB_4240</name>
</gene>
<reference evidence="18 19" key="2">
    <citation type="journal article" date="2014" name="Curr. Biol.">
        <title>Symbiont-Supplemented Maternal Investment Underpinning Host's Ecological Adaptation.</title>
        <authorList>
            <person name="Kaiwa N."/>
            <person name="Hosokawa T."/>
            <person name="Nikoh N."/>
            <person name="Tanahashi M."/>
            <person name="Moriyama M."/>
            <person name="Meng X.Y."/>
            <person name="Maeda T."/>
            <person name="Yamaguchi K."/>
            <person name="Shigenobu S."/>
            <person name="Ito M."/>
            <person name="Fukatsu T."/>
        </authorList>
    </citation>
    <scope>NUCLEOTIDE SEQUENCE [LARGE SCALE GENOMIC DNA]</scope>
    <source>
        <strain evidence="18 19">UwTKB</strain>
    </source>
</reference>
<sequence>MNKFFLLYDILRVLFFSKNIIVNYKNFFKTYILFSINNFFSKKSINFFSKKKNNKLHQQTKKIAFLGPEGTYSHLVTRHYMNCFKNISFSEKKFLKFKDIFKNVEDGESDFGIVPLENTNSGLIHDVYHLLRKTKLFIIAEVNMCINHCILVSQDSDLNNIKKIYSHPQPFKQCSNFIKNFSHWEIKYTESTAIAMKKIKLINSSKIAAIGSEYGGKIYKLKVLKRFLNNDVKNFTRFVVLSRNSVSVPYKISAKTTFMFIADSEKQTLLKIFLIFKKYNIIFHIIDSRFIHNNRLKKIYFIDIKSNMHSNLMKNILEKIKNLVYFIKILGCYPNTSIVI</sequence>
<dbReference type="KEGG" id="sbw:TGUWTKB_4240"/>
<dbReference type="FunFam" id="3.40.190.10:FF:000034">
    <property type="entry name" value="Chorismate mutase/prephenate dehydratase"/>
    <property type="match status" value="1"/>
</dbReference>
<evidence type="ECO:0000259" key="17">
    <source>
        <dbReference type="PROSITE" id="PS51671"/>
    </source>
</evidence>
<comment type="function">
    <text evidence="2">Catalyzes the Claisen rearrangement of chorismate to prephenate and the decarboxylation/dehydration of prephenate to phenylpyruvate.</text>
</comment>
<feature type="site" description="Essential for prephenate dehydratase activity" evidence="15">
    <location>
        <position position="236"/>
    </location>
</feature>
<evidence type="ECO:0000256" key="12">
    <source>
        <dbReference type="ARBA" id="ARBA00031175"/>
    </source>
</evidence>
<keyword evidence="19" id="KW-1185">Reference proteome</keyword>
<evidence type="ECO:0000259" key="16">
    <source>
        <dbReference type="PROSITE" id="PS51171"/>
    </source>
</evidence>
<accession>A0A090BWI2</accession>
<dbReference type="RefSeq" id="WP_052459558.1">
    <property type="nucleotide sequence ID" value="NZ_AP014521.1"/>
</dbReference>
<dbReference type="PANTHER" id="PTHR21022:SF19">
    <property type="entry name" value="PREPHENATE DEHYDRATASE-RELATED"/>
    <property type="match status" value="1"/>
</dbReference>
<dbReference type="InterPro" id="IPR018528">
    <property type="entry name" value="Preph_deHydtase_CS"/>
</dbReference>
<protein>
    <recommendedName>
        <fullName evidence="7">Bifunctional chorismate mutase/prephenate dehydratase</fullName>
        <ecNumber evidence="6">4.2.1.51</ecNumber>
        <ecNumber evidence="5">5.4.99.5</ecNumber>
    </recommendedName>
    <alternativeName>
        <fullName evidence="13">Chorismate mutase-prephenate dehydratase</fullName>
    </alternativeName>
    <alternativeName>
        <fullName evidence="12">p-protein</fullName>
    </alternativeName>
</protein>
<dbReference type="InterPro" id="IPR045865">
    <property type="entry name" value="ACT-like_dom_sf"/>
</dbReference>
<evidence type="ECO:0000256" key="11">
    <source>
        <dbReference type="ARBA" id="ARBA00023239"/>
    </source>
</evidence>
<evidence type="ECO:0000256" key="3">
    <source>
        <dbReference type="ARBA" id="ARBA00004741"/>
    </source>
</evidence>
<dbReference type="PIRSF" id="PIRSF001500">
    <property type="entry name" value="Chor_mut_pdt_Ppr"/>
    <property type="match status" value="1"/>
</dbReference>
<dbReference type="PROSITE" id="PS00857">
    <property type="entry name" value="PREPHENATE_DEHYDR_1"/>
    <property type="match status" value="1"/>
</dbReference>
<comment type="pathway">
    <text evidence="3">Amino-acid biosynthesis; L-phenylalanine biosynthesis; phenylpyruvate from prephenate: step 1/1.</text>
</comment>
<dbReference type="UniPathway" id="UPA00121">
    <property type="reaction ID" value="UER00345"/>
</dbReference>
<evidence type="ECO:0000256" key="15">
    <source>
        <dbReference type="PIRSR" id="PIRSR001500-2"/>
    </source>
</evidence>
<reference evidence="19" key="1">
    <citation type="submission" date="2013-11" db="EMBL/GenBank/DDBJ databases">
        <title>Symbiont-containing voluminous jelly as an extraordinary maternal gift for overwintering insect nymphs.</title>
        <authorList>
            <person name="Kaiwa N."/>
            <person name="Hosokawa T."/>
            <person name="Nikoh N."/>
            <person name="Meng X.Y."/>
            <person name="Tanahashi M."/>
            <person name="Moriyama M."/>
            <person name="Maeda T."/>
            <person name="Yamaguchi K."/>
            <person name="Shigenobu S."/>
            <person name="Ito M."/>
            <person name="Fukatsu T."/>
        </authorList>
    </citation>
    <scope>NUCLEOTIDE SEQUENCE [LARGE SCALE GENOMIC DNA]</scope>
    <source>
        <strain evidence="19">UwTKB</strain>
    </source>
</reference>
<evidence type="ECO:0000256" key="10">
    <source>
        <dbReference type="ARBA" id="ARBA00023222"/>
    </source>
</evidence>
<dbReference type="PROSITE" id="PS51671">
    <property type="entry name" value="ACT"/>
    <property type="match status" value="1"/>
</dbReference>
<dbReference type="PANTHER" id="PTHR21022">
    <property type="entry name" value="PREPHENATE DEHYDRATASE P PROTEIN"/>
    <property type="match status" value="1"/>
</dbReference>
<dbReference type="GO" id="GO:0009094">
    <property type="term" value="P:L-phenylalanine biosynthetic process"/>
    <property type="evidence" value="ECO:0007669"/>
    <property type="project" value="UniProtKB-UniPathway"/>
</dbReference>
<evidence type="ECO:0000256" key="9">
    <source>
        <dbReference type="ARBA" id="ARBA00023141"/>
    </source>
</evidence>
<dbReference type="InterPro" id="IPR001086">
    <property type="entry name" value="Preph_deHydtase"/>
</dbReference>
<dbReference type="OrthoDB" id="9802281at2"/>
<dbReference type="SUPFAM" id="SSF55021">
    <property type="entry name" value="ACT-like"/>
    <property type="match status" value="1"/>
</dbReference>
<dbReference type="GO" id="GO:0004664">
    <property type="term" value="F:prephenate dehydratase activity"/>
    <property type="evidence" value="ECO:0007669"/>
    <property type="project" value="UniProtKB-EC"/>
</dbReference>
<dbReference type="EC" id="4.2.1.51" evidence="6"/>
<keyword evidence="11" id="KW-0456">Lyase</keyword>
<dbReference type="Gene3D" id="3.40.190.10">
    <property type="entry name" value="Periplasmic binding protein-like II"/>
    <property type="match status" value="2"/>
</dbReference>
<dbReference type="Pfam" id="PF00800">
    <property type="entry name" value="PDT"/>
    <property type="match status" value="1"/>
</dbReference>
<evidence type="ECO:0000256" key="5">
    <source>
        <dbReference type="ARBA" id="ARBA00012404"/>
    </source>
</evidence>
<dbReference type="SUPFAM" id="SSF53850">
    <property type="entry name" value="Periplasmic binding protein-like II"/>
    <property type="match status" value="1"/>
</dbReference>
<dbReference type="Gene3D" id="3.30.70.260">
    <property type="match status" value="1"/>
</dbReference>
<dbReference type="GO" id="GO:0004106">
    <property type="term" value="F:chorismate mutase activity"/>
    <property type="evidence" value="ECO:0007669"/>
    <property type="project" value="UniProtKB-EC"/>
</dbReference>
<dbReference type="Proteomes" id="UP000031627">
    <property type="component" value="Chromosome"/>
</dbReference>
<evidence type="ECO:0000256" key="6">
    <source>
        <dbReference type="ARBA" id="ARBA00013147"/>
    </source>
</evidence>
<comment type="catalytic activity">
    <reaction evidence="14">
        <text>prephenate + H(+) = 3-phenylpyruvate + CO2 + H2O</text>
        <dbReference type="Rhea" id="RHEA:21648"/>
        <dbReference type="ChEBI" id="CHEBI:15377"/>
        <dbReference type="ChEBI" id="CHEBI:15378"/>
        <dbReference type="ChEBI" id="CHEBI:16526"/>
        <dbReference type="ChEBI" id="CHEBI:18005"/>
        <dbReference type="ChEBI" id="CHEBI:29934"/>
        <dbReference type="EC" id="4.2.1.51"/>
    </reaction>
</comment>
<evidence type="ECO:0000313" key="18">
    <source>
        <dbReference type="EMBL" id="BAP58651.1"/>
    </source>
</evidence>
<evidence type="ECO:0000313" key="19">
    <source>
        <dbReference type="Proteomes" id="UP000031627"/>
    </source>
</evidence>
<dbReference type="STRING" id="1410383.TGUWTKB_4240"/>
<organism evidence="18 19">
    <name type="scientific">Candidatus Tachikawaea gelatinosa</name>
    <dbReference type="NCBI Taxonomy" id="1410383"/>
    <lineage>
        <taxon>Bacteria</taxon>
        <taxon>Pseudomonadati</taxon>
        <taxon>Pseudomonadota</taxon>
        <taxon>Gammaproteobacteria</taxon>
        <taxon>Enterobacterales</taxon>
        <taxon>Enterobacteriaceae</taxon>
        <taxon>Candidatus Tachikawaea</taxon>
    </lineage>
</organism>
<comment type="catalytic activity">
    <reaction evidence="1">
        <text>chorismate = prephenate</text>
        <dbReference type="Rhea" id="RHEA:13897"/>
        <dbReference type="ChEBI" id="CHEBI:29748"/>
        <dbReference type="ChEBI" id="CHEBI:29934"/>
        <dbReference type="EC" id="5.4.99.5"/>
    </reaction>
</comment>
<dbReference type="PROSITE" id="PS51171">
    <property type="entry name" value="PREPHENATE_DEHYDR_3"/>
    <property type="match status" value="1"/>
</dbReference>
<feature type="domain" description="Prephenate dehydratase" evidence="16">
    <location>
        <begin position="62"/>
        <end position="243"/>
    </location>
</feature>
<dbReference type="GO" id="GO:0005737">
    <property type="term" value="C:cytoplasm"/>
    <property type="evidence" value="ECO:0007669"/>
    <property type="project" value="TreeGrafter"/>
</dbReference>
<evidence type="ECO:0000256" key="7">
    <source>
        <dbReference type="ARBA" id="ARBA00014401"/>
    </source>
</evidence>
<dbReference type="InterPro" id="IPR008242">
    <property type="entry name" value="Chor_mutase/pphenate_deHydtase"/>
</dbReference>
<proteinExistence type="predicted"/>
<evidence type="ECO:0000256" key="2">
    <source>
        <dbReference type="ARBA" id="ARBA00002364"/>
    </source>
</evidence>
<keyword evidence="10" id="KW-0584">Phenylalanine biosynthesis</keyword>
<dbReference type="InterPro" id="IPR002912">
    <property type="entry name" value="ACT_dom"/>
</dbReference>
<dbReference type="EC" id="5.4.99.5" evidence="5"/>
<evidence type="ECO:0000256" key="14">
    <source>
        <dbReference type="ARBA" id="ARBA00047848"/>
    </source>
</evidence>
<evidence type="ECO:0000256" key="1">
    <source>
        <dbReference type="ARBA" id="ARBA00000824"/>
    </source>
</evidence>
<evidence type="ECO:0000256" key="4">
    <source>
        <dbReference type="ARBA" id="ARBA00004817"/>
    </source>
</evidence>
<dbReference type="AlphaFoldDB" id="A0A090BWI2"/>
<evidence type="ECO:0000256" key="8">
    <source>
        <dbReference type="ARBA" id="ARBA00022605"/>
    </source>
</evidence>
<name>A0A090BWI2_9ENTR</name>
<comment type="pathway">
    <text evidence="4">Metabolic intermediate biosynthesis; prephenate biosynthesis; prephenate from chorismate: step 1/1.</text>
</comment>
<keyword evidence="8" id="KW-0028">Amino-acid biosynthesis</keyword>
<evidence type="ECO:0000256" key="13">
    <source>
        <dbReference type="ARBA" id="ARBA00031520"/>
    </source>
</evidence>
<dbReference type="HOGENOM" id="CLU_035008_1_0_6"/>
<dbReference type="EMBL" id="AP014521">
    <property type="protein sequence ID" value="BAP58651.1"/>
    <property type="molecule type" value="Genomic_DNA"/>
</dbReference>
<keyword evidence="9" id="KW-0057">Aromatic amino acid biosynthesis</keyword>
<dbReference type="CDD" id="cd13631">
    <property type="entry name" value="PBP2_Ct-PDT_like"/>
    <property type="match status" value="1"/>
</dbReference>
<feature type="domain" description="ACT" evidence="17">
    <location>
        <begin position="257"/>
        <end position="334"/>
    </location>
</feature>